<accession>A0AAW2YS94</accession>
<dbReference type="Proteomes" id="UP001431209">
    <property type="component" value="Unassembled WGS sequence"/>
</dbReference>
<dbReference type="AlphaFoldDB" id="A0AAW2YS94"/>
<name>A0AAW2YS94_9EUKA</name>
<evidence type="ECO:0000313" key="1">
    <source>
        <dbReference type="EMBL" id="KAL0479949.1"/>
    </source>
</evidence>
<comment type="caution">
    <text evidence="1">The sequence shown here is derived from an EMBL/GenBank/DDBJ whole genome shotgun (WGS) entry which is preliminary data.</text>
</comment>
<reference evidence="1 2" key="1">
    <citation type="submission" date="2024-03" db="EMBL/GenBank/DDBJ databases">
        <title>The Acrasis kona genome and developmental transcriptomes reveal deep origins of eukaryotic multicellular pathways.</title>
        <authorList>
            <person name="Sheikh S."/>
            <person name="Fu C.-J."/>
            <person name="Brown M.W."/>
            <person name="Baldauf S.L."/>
        </authorList>
    </citation>
    <scope>NUCLEOTIDE SEQUENCE [LARGE SCALE GENOMIC DNA]</scope>
    <source>
        <strain evidence="1 2">ATCC MYA-3509</strain>
    </source>
</reference>
<protein>
    <submittedName>
        <fullName evidence="1">Uncharacterized protein</fullName>
    </submittedName>
</protein>
<proteinExistence type="predicted"/>
<evidence type="ECO:0000313" key="2">
    <source>
        <dbReference type="Proteomes" id="UP001431209"/>
    </source>
</evidence>
<keyword evidence="2" id="KW-1185">Reference proteome</keyword>
<sequence>MLPMPSMSLNIPRKSVQTFIVRFNILQVGGLLTMYNNPVNAGALSLKCTTKDEDSDKTIVVNLLSDKTKWKYDQAEKKWKVSLDKQLEFDTDFARWGLDYKTNPCRLELHNTDYDVHLQGIMDLSSIAKNQDSIKSIIFDSLKSGDDDVCEMRVFVTLVKSDIPRLSRFSPIQRRSLPSATTLNRAREETI</sequence>
<gene>
    <name evidence="1" type="ORF">AKO1_007494</name>
</gene>
<dbReference type="EMBL" id="JAOPGA020000612">
    <property type="protein sequence ID" value="KAL0479949.1"/>
    <property type="molecule type" value="Genomic_DNA"/>
</dbReference>
<organism evidence="1 2">
    <name type="scientific">Acrasis kona</name>
    <dbReference type="NCBI Taxonomy" id="1008807"/>
    <lineage>
        <taxon>Eukaryota</taxon>
        <taxon>Discoba</taxon>
        <taxon>Heterolobosea</taxon>
        <taxon>Tetramitia</taxon>
        <taxon>Eutetramitia</taxon>
        <taxon>Acrasidae</taxon>
        <taxon>Acrasis</taxon>
    </lineage>
</organism>